<dbReference type="FunFam" id="3.40.30.10:FF:000127">
    <property type="entry name" value="NADH dehydrogenase [ubiquinone] 1 alpha subcomplex subunit 2"/>
    <property type="match status" value="1"/>
</dbReference>
<keyword evidence="20" id="KW-1185">Reference proteome</keyword>
<dbReference type="PANTHER" id="PTHR12878">
    <property type="entry name" value="NADH-UBIQUINONE OXIDOREDUCTASE B8 SUBUNIT"/>
    <property type="match status" value="1"/>
</dbReference>
<keyword evidence="8" id="KW-0999">Mitochondrion inner membrane</keyword>
<evidence type="ECO:0000256" key="16">
    <source>
        <dbReference type="PIRSR" id="PIRSR005822-1"/>
    </source>
</evidence>
<evidence type="ECO:0000313" key="19">
    <source>
        <dbReference type="EnsemblMetazoa" id="CapteP108701"/>
    </source>
</evidence>
<evidence type="ECO:0000256" key="2">
    <source>
        <dbReference type="ARBA" id="ARBA00004443"/>
    </source>
</evidence>
<comment type="similarity">
    <text evidence="3">Belongs to the complex I NDUFA2 subunit family.</text>
</comment>
<keyword evidence="9" id="KW-0249">Electron transport</keyword>
<dbReference type="Gene3D" id="3.40.30.10">
    <property type="entry name" value="Glutaredoxin"/>
    <property type="match status" value="1"/>
</dbReference>
<protein>
    <recommendedName>
        <fullName evidence="5">NADH dehydrogenase [ubiquinone] 1 alpha subcomplex subunit 2</fullName>
    </recommendedName>
    <alternativeName>
        <fullName evidence="14">Complex I-B8</fullName>
    </alternativeName>
    <alternativeName>
        <fullName evidence="15">NADH-ubiquinone oxidoreductase B8 subunit</fullName>
    </alternativeName>
</protein>
<proteinExistence type="inferred from homology"/>
<organism evidence="18">
    <name type="scientific">Capitella teleta</name>
    <name type="common">Polychaete worm</name>
    <dbReference type="NCBI Taxonomy" id="283909"/>
    <lineage>
        <taxon>Eukaryota</taxon>
        <taxon>Metazoa</taxon>
        <taxon>Spiralia</taxon>
        <taxon>Lophotrochozoa</taxon>
        <taxon>Annelida</taxon>
        <taxon>Polychaeta</taxon>
        <taxon>Sedentaria</taxon>
        <taxon>Scolecida</taxon>
        <taxon>Capitellidae</taxon>
        <taxon>Capitella</taxon>
    </lineage>
</organism>
<evidence type="ECO:0000256" key="14">
    <source>
        <dbReference type="ARBA" id="ARBA00031441"/>
    </source>
</evidence>
<evidence type="ECO:0000256" key="8">
    <source>
        <dbReference type="ARBA" id="ARBA00022792"/>
    </source>
</evidence>
<evidence type="ECO:0000256" key="13">
    <source>
        <dbReference type="ARBA" id="ARBA00023157"/>
    </source>
</evidence>
<dbReference type="GO" id="GO:0005743">
    <property type="term" value="C:mitochondrial inner membrane"/>
    <property type="evidence" value="ECO:0007669"/>
    <property type="project" value="UniProtKB-SubCell"/>
</dbReference>
<reference evidence="19" key="3">
    <citation type="submission" date="2015-06" db="UniProtKB">
        <authorList>
            <consortium name="EnsemblMetazoa"/>
        </authorList>
    </citation>
    <scope>IDENTIFICATION</scope>
</reference>
<sequence length="94" mass="10683">MAAAKTLKFAAPLRELRIHLCQKSASSQGVREFIEQNYVTIKQNNPKFPILIRECSSVQPRVWARYDMGKEKNSSLQDFSSKEVLETVVALNQA</sequence>
<dbReference type="PANTHER" id="PTHR12878:SF0">
    <property type="entry name" value="NADH DEHYDROGENASE [UBIQUINONE] 1 ALPHA SUBCOMPLEX SUBUNIT 2"/>
    <property type="match status" value="1"/>
</dbReference>
<evidence type="ECO:0000256" key="1">
    <source>
        <dbReference type="ARBA" id="ARBA00003195"/>
    </source>
</evidence>
<evidence type="ECO:0000256" key="7">
    <source>
        <dbReference type="ARBA" id="ARBA00022660"/>
    </source>
</evidence>
<evidence type="ECO:0000256" key="4">
    <source>
        <dbReference type="ARBA" id="ARBA00011533"/>
    </source>
</evidence>
<evidence type="ECO:0000256" key="11">
    <source>
        <dbReference type="ARBA" id="ARBA00023128"/>
    </source>
</evidence>
<dbReference type="InterPro" id="IPR016464">
    <property type="entry name" value="NADH_Ub_cplx-1_asu_su-2"/>
</dbReference>
<keyword evidence="7" id="KW-0679">Respiratory chain</keyword>
<evidence type="ECO:0000256" key="5">
    <source>
        <dbReference type="ARBA" id="ARBA00016394"/>
    </source>
</evidence>
<dbReference type="PIRSF" id="PIRSF005822">
    <property type="entry name" value="NDUA2"/>
    <property type="match status" value="1"/>
</dbReference>
<dbReference type="STRING" id="283909.R7TA50"/>
<evidence type="ECO:0000256" key="9">
    <source>
        <dbReference type="ARBA" id="ARBA00022982"/>
    </source>
</evidence>
<dbReference type="Pfam" id="PF05047">
    <property type="entry name" value="L51_S25_CI-B8"/>
    <property type="match status" value="1"/>
</dbReference>
<dbReference type="AlphaFoldDB" id="R7TA50"/>
<keyword evidence="13 16" id="KW-1015">Disulfide bond</keyword>
<dbReference type="InterPro" id="IPR007741">
    <property type="entry name" value="Ribosomal_mL43/mS25/NADH_DH"/>
</dbReference>
<dbReference type="OMA" id="IRECEGI"/>
<dbReference type="Proteomes" id="UP000014760">
    <property type="component" value="Unassembled WGS sequence"/>
</dbReference>
<dbReference type="SUPFAM" id="SSF52833">
    <property type="entry name" value="Thioredoxin-like"/>
    <property type="match status" value="1"/>
</dbReference>
<dbReference type="EnsemblMetazoa" id="CapteT108701">
    <property type="protein sequence ID" value="CapteP108701"/>
    <property type="gene ID" value="CapteG108701"/>
</dbReference>
<accession>R7TA50</accession>
<evidence type="ECO:0000313" key="20">
    <source>
        <dbReference type="Proteomes" id="UP000014760"/>
    </source>
</evidence>
<dbReference type="EMBL" id="AMQN01003554">
    <property type="status" value="NOT_ANNOTATED_CDS"/>
    <property type="molecule type" value="Genomic_DNA"/>
</dbReference>
<comment type="subcellular location">
    <subcellularLocation>
        <location evidence="2">Mitochondrion inner membrane</location>
        <topology evidence="2">Peripheral membrane protein</topology>
        <orientation evidence="2">Matrix side</orientation>
    </subcellularLocation>
</comment>
<evidence type="ECO:0000256" key="15">
    <source>
        <dbReference type="ARBA" id="ARBA00032513"/>
    </source>
</evidence>
<reference evidence="18 20" key="2">
    <citation type="journal article" date="2013" name="Nature">
        <title>Insights into bilaterian evolution from three spiralian genomes.</title>
        <authorList>
            <person name="Simakov O."/>
            <person name="Marletaz F."/>
            <person name="Cho S.J."/>
            <person name="Edsinger-Gonzales E."/>
            <person name="Havlak P."/>
            <person name="Hellsten U."/>
            <person name="Kuo D.H."/>
            <person name="Larsson T."/>
            <person name="Lv J."/>
            <person name="Arendt D."/>
            <person name="Savage R."/>
            <person name="Osoegawa K."/>
            <person name="de Jong P."/>
            <person name="Grimwood J."/>
            <person name="Chapman J.A."/>
            <person name="Shapiro H."/>
            <person name="Aerts A."/>
            <person name="Otillar R.P."/>
            <person name="Terry A.Y."/>
            <person name="Boore J.L."/>
            <person name="Grigoriev I.V."/>
            <person name="Lindberg D.R."/>
            <person name="Seaver E.C."/>
            <person name="Weisblat D.A."/>
            <person name="Putnam N.H."/>
            <person name="Rokhsar D.S."/>
        </authorList>
    </citation>
    <scope>NUCLEOTIDE SEQUENCE</scope>
    <source>
        <strain evidence="18 20">I ESC-2004</strain>
    </source>
</reference>
<dbReference type="OrthoDB" id="10250268at2759"/>
<evidence type="ECO:0000256" key="6">
    <source>
        <dbReference type="ARBA" id="ARBA00022448"/>
    </source>
</evidence>
<feature type="domain" description="Ribosomal protein/NADH dehydrogenase" evidence="17">
    <location>
        <begin position="22"/>
        <end position="94"/>
    </location>
</feature>
<dbReference type="FunCoup" id="R7TA50">
    <property type="interactions" value="1085"/>
</dbReference>
<evidence type="ECO:0000259" key="17">
    <source>
        <dbReference type="SMART" id="SM00916"/>
    </source>
</evidence>
<keyword evidence="11" id="KW-0496">Mitochondrion</keyword>
<dbReference type="EMBL" id="KB312101">
    <property type="protein sequence ID" value="ELT87889.1"/>
    <property type="molecule type" value="Genomic_DNA"/>
</dbReference>
<dbReference type="HOGENOM" id="CLU_110897_1_0_1"/>
<keyword evidence="10" id="KW-0007">Acetylation</keyword>
<keyword evidence="6" id="KW-0813">Transport</keyword>
<name>R7TA50_CAPTE</name>
<comment type="function">
    <text evidence="1">Accessory subunit of the mitochondrial membrane respiratory chain NADH dehydrogenase (Complex I), that is believed not to be involved in catalysis. Complex I functions in the transfer of electrons from NADH to the respiratory chain. The immediate electron acceptor for the enzyme is believed to be ubiquinone.</text>
</comment>
<dbReference type="EMBL" id="AMQN01003553">
    <property type="status" value="NOT_ANNOTATED_CDS"/>
    <property type="molecule type" value="Genomic_DNA"/>
</dbReference>
<feature type="disulfide bond" description="Redox-active" evidence="16">
    <location>
        <begin position="21"/>
        <end position="55"/>
    </location>
</feature>
<dbReference type="GO" id="GO:0045271">
    <property type="term" value="C:respiratory chain complex I"/>
    <property type="evidence" value="ECO:0007669"/>
    <property type="project" value="UniProtKB-ARBA"/>
</dbReference>
<comment type="subunit">
    <text evidence="4">Complex I is composed of 45 different subunits.</text>
</comment>
<evidence type="ECO:0000256" key="3">
    <source>
        <dbReference type="ARBA" id="ARBA00008939"/>
    </source>
</evidence>
<dbReference type="InterPro" id="IPR036249">
    <property type="entry name" value="Thioredoxin-like_sf"/>
</dbReference>
<evidence type="ECO:0000256" key="12">
    <source>
        <dbReference type="ARBA" id="ARBA00023136"/>
    </source>
</evidence>
<evidence type="ECO:0000256" key="10">
    <source>
        <dbReference type="ARBA" id="ARBA00022990"/>
    </source>
</evidence>
<dbReference type="EMBL" id="AMQN01003552">
    <property type="status" value="NOT_ANNOTATED_CDS"/>
    <property type="molecule type" value="Genomic_DNA"/>
</dbReference>
<gene>
    <name evidence="18" type="ORF">CAPTEDRAFT_108701</name>
</gene>
<keyword evidence="12" id="KW-0472">Membrane</keyword>
<dbReference type="SMART" id="SM00916">
    <property type="entry name" value="L51_S25_CI-B8"/>
    <property type="match status" value="1"/>
</dbReference>
<evidence type="ECO:0000313" key="18">
    <source>
        <dbReference type="EMBL" id="ELT87889.1"/>
    </source>
</evidence>
<reference evidence="20" key="1">
    <citation type="submission" date="2012-12" db="EMBL/GenBank/DDBJ databases">
        <authorList>
            <person name="Hellsten U."/>
            <person name="Grimwood J."/>
            <person name="Chapman J.A."/>
            <person name="Shapiro H."/>
            <person name="Aerts A."/>
            <person name="Otillar R.P."/>
            <person name="Terry A.Y."/>
            <person name="Boore J.L."/>
            <person name="Simakov O."/>
            <person name="Marletaz F."/>
            <person name="Cho S.-J."/>
            <person name="Edsinger-Gonzales E."/>
            <person name="Havlak P."/>
            <person name="Kuo D.-H."/>
            <person name="Larsson T."/>
            <person name="Lv J."/>
            <person name="Arendt D."/>
            <person name="Savage R."/>
            <person name="Osoegawa K."/>
            <person name="de Jong P."/>
            <person name="Lindberg D.R."/>
            <person name="Seaver E.C."/>
            <person name="Weisblat D.A."/>
            <person name="Putnam N.H."/>
            <person name="Grigoriev I.V."/>
            <person name="Rokhsar D.S."/>
        </authorList>
    </citation>
    <scope>NUCLEOTIDE SEQUENCE</scope>
    <source>
        <strain evidence="20">I ESC-2004</strain>
    </source>
</reference>